<dbReference type="InterPro" id="IPR046848">
    <property type="entry name" value="E_motif"/>
</dbReference>
<feature type="repeat" description="PPR" evidence="2">
    <location>
        <begin position="283"/>
        <end position="313"/>
    </location>
</feature>
<dbReference type="Pfam" id="PF01535">
    <property type="entry name" value="PPR"/>
    <property type="match status" value="4"/>
</dbReference>
<feature type="repeat" description="PPR" evidence="2">
    <location>
        <begin position="151"/>
        <end position="185"/>
    </location>
</feature>
<dbReference type="FunFam" id="1.25.40.10:FF:000158">
    <property type="entry name" value="pentatricopeptide repeat-containing protein At2g33680"/>
    <property type="match status" value="1"/>
</dbReference>
<dbReference type="InterPro" id="IPR046960">
    <property type="entry name" value="PPR_At4g14850-like_plant"/>
</dbReference>
<dbReference type="InterPro" id="IPR002885">
    <property type="entry name" value="PPR_rpt"/>
</dbReference>
<reference evidence="3" key="1">
    <citation type="submission" date="2023-02" db="EMBL/GenBank/DDBJ databases">
        <title>Genome of toxic invasive species Heracleum sosnowskyi carries increased number of genes despite the absence of recent whole-genome duplications.</title>
        <authorList>
            <person name="Schelkunov M."/>
            <person name="Shtratnikova V."/>
            <person name="Makarenko M."/>
            <person name="Klepikova A."/>
            <person name="Omelchenko D."/>
            <person name="Novikova G."/>
            <person name="Obukhova E."/>
            <person name="Bogdanov V."/>
            <person name="Penin A."/>
            <person name="Logacheva M."/>
        </authorList>
    </citation>
    <scope>NUCLEOTIDE SEQUENCE</scope>
    <source>
        <strain evidence="3">Hsosn_3</strain>
        <tissue evidence="3">Leaf</tissue>
    </source>
</reference>
<sequence length="507" mass="56737">MTHLYQIQAHLTTSSLLQNPSFSARILKLSADSAHIDYTLLLFHCISCPDTFCYNIVLKACALSCVPHQAVVFYFHMLQNGIFPNSYTFVSLFQASVQMGCLKIGLKCHGQAIKNGVDCVLQVENSLIHMYGFYGFIDVAKRLFDDMFVRDLVSWNSLVDAFVKVSDLSNAHALFDLMPHKNVISWNVLISGYLSGGNPGCVLKLFREMSGLRFKGNDTTMVSVVTACGRSARLKEGKSLHGYLIRTIVRMSVIINTALIDMYSKCQRTDIARKVFERSPTRNLVSWNAMILGHCLNGNPRDGLQLFAQMHTKTRLLEGRIIDDNSIELGEGVLPDEVTYIGVLCACLREGLLAQGINYFNQMTDVFGVKPNFAHYWCMANILASFGLMQEAMKTLRNMPSFAESPQESSLWATVLGLCRFKGNMVLGEQIAKALIDKDPLNQSYHALLMTVYAVAGQWEDVARTKEAMKERGFKGIPGYTLADLKFIVHNLKVGNELQNEYTMLCC</sequence>
<dbReference type="PROSITE" id="PS51375">
    <property type="entry name" value="PPR"/>
    <property type="match status" value="3"/>
</dbReference>
<keyword evidence="1" id="KW-0677">Repeat</keyword>
<feature type="repeat" description="PPR" evidence="2">
    <location>
        <begin position="50"/>
        <end position="84"/>
    </location>
</feature>
<dbReference type="GO" id="GO:0003723">
    <property type="term" value="F:RNA binding"/>
    <property type="evidence" value="ECO:0007669"/>
    <property type="project" value="InterPro"/>
</dbReference>
<keyword evidence="4" id="KW-1185">Reference proteome</keyword>
<evidence type="ECO:0000313" key="4">
    <source>
        <dbReference type="Proteomes" id="UP001237642"/>
    </source>
</evidence>
<dbReference type="Pfam" id="PF13041">
    <property type="entry name" value="PPR_2"/>
    <property type="match status" value="1"/>
</dbReference>
<comment type="caution">
    <text evidence="3">The sequence shown here is derived from an EMBL/GenBank/DDBJ whole genome shotgun (WGS) entry which is preliminary data.</text>
</comment>
<dbReference type="GO" id="GO:0009451">
    <property type="term" value="P:RNA modification"/>
    <property type="evidence" value="ECO:0007669"/>
    <property type="project" value="InterPro"/>
</dbReference>
<evidence type="ECO:0000256" key="1">
    <source>
        <dbReference type="ARBA" id="ARBA00022737"/>
    </source>
</evidence>
<name>A0AAD8MEI5_9APIA</name>
<reference evidence="3" key="2">
    <citation type="submission" date="2023-05" db="EMBL/GenBank/DDBJ databases">
        <authorList>
            <person name="Schelkunov M.I."/>
        </authorList>
    </citation>
    <scope>NUCLEOTIDE SEQUENCE</scope>
    <source>
        <strain evidence="3">Hsosn_3</strain>
        <tissue evidence="3">Leaf</tissue>
    </source>
</reference>
<dbReference type="GO" id="GO:0099402">
    <property type="term" value="P:plant organ development"/>
    <property type="evidence" value="ECO:0007669"/>
    <property type="project" value="UniProtKB-ARBA"/>
</dbReference>
<proteinExistence type="predicted"/>
<dbReference type="EMBL" id="JAUIZM010000008">
    <property type="protein sequence ID" value="KAK1369829.1"/>
    <property type="molecule type" value="Genomic_DNA"/>
</dbReference>
<dbReference type="InterPro" id="IPR011990">
    <property type="entry name" value="TPR-like_helical_dom_sf"/>
</dbReference>
<gene>
    <name evidence="3" type="ORF">POM88_035921</name>
</gene>
<dbReference type="PANTHER" id="PTHR47926:SF365">
    <property type="entry name" value="DYW DOMAIN-CONTAINING PROTEIN"/>
    <property type="match status" value="1"/>
</dbReference>
<dbReference type="NCBIfam" id="TIGR00756">
    <property type="entry name" value="PPR"/>
    <property type="match status" value="4"/>
</dbReference>
<evidence type="ECO:0000256" key="2">
    <source>
        <dbReference type="PROSITE-ProRule" id="PRU00708"/>
    </source>
</evidence>
<dbReference type="Pfam" id="PF20431">
    <property type="entry name" value="E_motif"/>
    <property type="match status" value="1"/>
</dbReference>
<dbReference type="AlphaFoldDB" id="A0AAD8MEI5"/>
<protein>
    <submittedName>
        <fullName evidence="3">Pentatricopeptide repeat-containing protein</fullName>
    </submittedName>
</protein>
<dbReference type="PANTHER" id="PTHR47926">
    <property type="entry name" value="PENTATRICOPEPTIDE REPEAT-CONTAINING PROTEIN"/>
    <property type="match status" value="1"/>
</dbReference>
<evidence type="ECO:0000313" key="3">
    <source>
        <dbReference type="EMBL" id="KAK1369829.1"/>
    </source>
</evidence>
<dbReference type="Gene3D" id="1.25.40.10">
    <property type="entry name" value="Tetratricopeptide repeat domain"/>
    <property type="match status" value="4"/>
</dbReference>
<dbReference type="Proteomes" id="UP001237642">
    <property type="component" value="Unassembled WGS sequence"/>
</dbReference>
<accession>A0AAD8MEI5</accession>
<organism evidence="3 4">
    <name type="scientific">Heracleum sosnowskyi</name>
    <dbReference type="NCBI Taxonomy" id="360622"/>
    <lineage>
        <taxon>Eukaryota</taxon>
        <taxon>Viridiplantae</taxon>
        <taxon>Streptophyta</taxon>
        <taxon>Embryophyta</taxon>
        <taxon>Tracheophyta</taxon>
        <taxon>Spermatophyta</taxon>
        <taxon>Magnoliopsida</taxon>
        <taxon>eudicotyledons</taxon>
        <taxon>Gunneridae</taxon>
        <taxon>Pentapetalae</taxon>
        <taxon>asterids</taxon>
        <taxon>campanulids</taxon>
        <taxon>Apiales</taxon>
        <taxon>Apiaceae</taxon>
        <taxon>Apioideae</taxon>
        <taxon>apioid superclade</taxon>
        <taxon>Tordylieae</taxon>
        <taxon>Tordyliinae</taxon>
        <taxon>Heracleum</taxon>
    </lineage>
</organism>